<evidence type="ECO:0000256" key="8">
    <source>
        <dbReference type="ARBA" id="ARBA00022968"/>
    </source>
</evidence>
<evidence type="ECO:0000256" key="10">
    <source>
        <dbReference type="ARBA" id="ARBA00023034"/>
    </source>
</evidence>
<dbReference type="PANTHER" id="PTHR46025">
    <property type="entry name" value="XYLOSYLTRANSFERASE OXT"/>
    <property type="match status" value="1"/>
</dbReference>
<keyword evidence="5" id="KW-0812">Transmembrane</keyword>
<keyword evidence="10" id="KW-0333">Golgi apparatus</keyword>
<evidence type="ECO:0000256" key="1">
    <source>
        <dbReference type="ARBA" id="ARBA00004323"/>
    </source>
</evidence>
<keyword evidence="13" id="KW-0325">Glycoprotein</keyword>
<evidence type="ECO:0000256" key="11">
    <source>
        <dbReference type="ARBA" id="ARBA00023136"/>
    </source>
</evidence>
<evidence type="ECO:0000256" key="12">
    <source>
        <dbReference type="ARBA" id="ARBA00023157"/>
    </source>
</evidence>
<keyword evidence="16" id="KW-1185">Reference proteome</keyword>
<name>A0ABT8X2J8_9FLAO</name>
<dbReference type="PANTHER" id="PTHR46025:SF3">
    <property type="entry name" value="XYLOSYLTRANSFERASE OXT"/>
    <property type="match status" value="1"/>
</dbReference>
<evidence type="ECO:0000256" key="14">
    <source>
        <dbReference type="ARBA" id="ARBA00042865"/>
    </source>
</evidence>
<dbReference type="InterPro" id="IPR043538">
    <property type="entry name" value="XYLT"/>
</dbReference>
<evidence type="ECO:0000313" key="16">
    <source>
        <dbReference type="Proteomes" id="UP001176891"/>
    </source>
</evidence>
<evidence type="ECO:0000256" key="9">
    <source>
        <dbReference type="ARBA" id="ARBA00022989"/>
    </source>
</evidence>
<keyword evidence="8" id="KW-0735">Signal-anchor</keyword>
<dbReference type="EMBL" id="JAUOEM010000003">
    <property type="protein sequence ID" value="MDO5987938.1"/>
    <property type="molecule type" value="Genomic_DNA"/>
</dbReference>
<protein>
    <recommendedName>
        <fullName evidence="14">Peptide O-xylosyltransferase</fullName>
    </recommendedName>
</protein>
<comment type="subcellular location">
    <subcellularLocation>
        <location evidence="2">Endoplasmic reticulum membrane</location>
        <topology evidence="2">Single-pass type II membrane protein</topology>
    </subcellularLocation>
    <subcellularLocation>
        <location evidence="1">Golgi apparatus membrane</location>
        <topology evidence="1">Single-pass type II membrane protein</topology>
    </subcellularLocation>
</comment>
<evidence type="ECO:0000256" key="13">
    <source>
        <dbReference type="ARBA" id="ARBA00023180"/>
    </source>
</evidence>
<reference evidence="15" key="1">
    <citation type="submission" date="2023-07" db="EMBL/GenBank/DDBJ databases">
        <title>Two novel species in the genus Flavivirga.</title>
        <authorList>
            <person name="Kwon K."/>
        </authorList>
    </citation>
    <scope>NUCLEOTIDE SEQUENCE</scope>
    <source>
        <strain evidence="15">KACC 14157</strain>
    </source>
</reference>
<evidence type="ECO:0000256" key="4">
    <source>
        <dbReference type="ARBA" id="ARBA00022679"/>
    </source>
</evidence>
<accession>A0ABT8X2J8</accession>
<evidence type="ECO:0000256" key="7">
    <source>
        <dbReference type="ARBA" id="ARBA00022824"/>
    </source>
</evidence>
<evidence type="ECO:0000256" key="3">
    <source>
        <dbReference type="ARBA" id="ARBA00022676"/>
    </source>
</evidence>
<gene>
    <name evidence="15" type="ORF">Q4Q39_11040</name>
</gene>
<evidence type="ECO:0000256" key="6">
    <source>
        <dbReference type="ARBA" id="ARBA00022723"/>
    </source>
</evidence>
<keyword evidence="3" id="KW-0328">Glycosyltransferase</keyword>
<proteinExistence type="predicted"/>
<organism evidence="15 16">
    <name type="scientific">Flavivirga amylovorans</name>
    <dbReference type="NCBI Taxonomy" id="870486"/>
    <lineage>
        <taxon>Bacteria</taxon>
        <taxon>Pseudomonadati</taxon>
        <taxon>Bacteroidota</taxon>
        <taxon>Flavobacteriia</taxon>
        <taxon>Flavobacteriales</taxon>
        <taxon>Flavobacteriaceae</taxon>
        <taxon>Flavivirga</taxon>
    </lineage>
</organism>
<evidence type="ECO:0000313" key="15">
    <source>
        <dbReference type="EMBL" id="MDO5987938.1"/>
    </source>
</evidence>
<evidence type="ECO:0000256" key="5">
    <source>
        <dbReference type="ARBA" id="ARBA00022692"/>
    </source>
</evidence>
<keyword evidence="12" id="KW-1015">Disulfide bond</keyword>
<dbReference type="InterPro" id="IPR003406">
    <property type="entry name" value="Glyco_trans_14"/>
</dbReference>
<evidence type="ECO:0000256" key="2">
    <source>
        <dbReference type="ARBA" id="ARBA00004648"/>
    </source>
</evidence>
<dbReference type="Pfam" id="PF02485">
    <property type="entry name" value="Branch"/>
    <property type="match status" value="1"/>
</dbReference>
<dbReference type="Proteomes" id="UP001176891">
    <property type="component" value="Unassembled WGS sequence"/>
</dbReference>
<keyword evidence="6" id="KW-0479">Metal-binding</keyword>
<keyword evidence="9" id="KW-1133">Transmembrane helix</keyword>
<sequence>MKQAILITAYKNFKHLVDIIDFFDESFEFYIHVDKKSKVLKSDFEKIGARKNVKILSRKYRVNWGGLNHLKSSLFLASKALEEPANQYFHLISGQDFPIKNITQFKKTTNGSNLKDYLEYFEIPTKHWANENGGLDRIQYYHLFDMLDAKKHIKWIWRFVRLQKKFHFKRSIKDETPKLYGGSTWWSLSRKTLQYVIYYTNNSPYLINRLKYTFCPEEIYFQTIIMNSNASKKVVNDNLRYIDWESTRIDKYSISPAVLSSSDFEKIKASKKLFARKFDSPTSDSLKAMLLKNE</sequence>
<keyword evidence="4" id="KW-0808">Transferase</keyword>
<dbReference type="RefSeq" id="WP_345075468.1">
    <property type="nucleotide sequence ID" value="NZ_BAABCZ010000011.1"/>
</dbReference>
<keyword evidence="11" id="KW-0472">Membrane</keyword>
<comment type="caution">
    <text evidence="15">The sequence shown here is derived from an EMBL/GenBank/DDBJ whole genome shotgun (WGS) entry which is preliminary data.</text>
</comment>
<keyword evidence="7" id="KW-0256">Endoplasmic reticulum</keyword>